<protein>
    <recommendedName>
        <fullName evidence="4">DUF4177 domain-containing protein</fullName>
    </recommendedName>
</protein>
<sequence>MSHHLNVMRNLRFLRLLPLLLLLVLPLLPQQAHAQAKGPGYQYMQMTTIESVVAGGLGRSRVLFTPEFKGTKETQMENLFSLTGINMKNVQVNEEIIMRYLSEVTAEGWELFQVTPLTQTLQSGGSTNQGIFMTRYTFRKTK</sequence>
<gene>
    <name evidence="2" type="ORF">GCM10023186_12880</name>
</gene>
<name>A0ABP8IWR3_9BACT</name>
<evidence type="ECO:0000313" key="2">
    <source>
        <dbReference type="EMBL" id="GAA4377588.1"/>
    </source>
</evidence>
<feature type="signal peptide" evidence="1">
    <location>
        <begin position="1"/>
        <end position="34"/>
    </location>
</feature>
<proteinExistence type="predicted"/>
<comment type="caution">
    <text evidence="2">The sequence shown here is derived from an EMBL/GenBank/DDBJ whole genome shotgun (WGS) entry which is preliminary data.</text>
</comment>
<reference evidence="3" key="1">
    <citation type="journal article" date="2019" name="Int. J. Syst. Evol. Microbiol.">
        <title>The Global Catalogue of Microorganisms (GCM) 10K type strain sequencing project: providing services to taxonomists for standard genome sequencing and annotation.</title>
        <authorList>
            <consortium name="The Broad Institute Genomics Platform"/>
            <consortium name="The Broad Institute Genome Sequencing Center for Infectious Disease"/>
            <person name="Wu L."/>
            <person name="Ma J."/>
        </authorList>
    </citation>
    <scope>NUCLEOTIDE SEQUENCE [LARGE SCALE GENOMIC DNA]</scope>
    <source>
        <strain evidence="3">JCM 17924</strain>
    </source>
</reference>
<evidence type="ECO:0000313" key="3">
    <source>
        <dbReference type="Proteomes" id="UP001500454"/>
    </source>
</evidence>
<dbReference type="EMBL" id="BAABHA010000002">
    <property type="protein sequence ID" value="GAA4377588.1"/>
    <property type="molecule type" value="Genomic_DNA"/>
</dbReference>
<keyword evidence="1" id="KW-0732">Signal</keyword>
<dbReference type="Proteomes" id="UP001500454">
    <property type="component" value="Unassembled WGS sequence"/>
</dbReference>
<keyword evidence="3" id="KW-1185">Reference proteome</keyword>
<feature type="chain" id="PRO_5046611527" description="DUF4177 domain-containing protein" evidence="1">
    <location>
        <begin position="35"/>
        <end position="142"/>
    </location>
</feature>
<accession>A0ABP8IWR3</accession>
<evidence type="ECO:0000256" key="1">
    <source>
        <dbReference type="SAM" id="SignalP"/>
    </source>
</evidence>
<organism evidence="2 3">
    <name type="scientific">Hymenobacter koreensis</name>
    <dbReference type="NCBI Taxonomy" id="1084523"/>
    <lineage>
        <taxon>Bacteria</taxon>
        <taxon>Pseudomonadati</taxon>
        <taxon>Bacteroidota</taxon>
        <taxon>Cytophagia</taxon>
        <taxon>Cytophagales</taxon>
        <taxon>Hymenobacteraceae</taxon>
        <taxon>Hymenobacter</taxon>
    </lineage>
</organism>
<evidence type="ECO:0008006" key="4">
    <source>
        <dbReference type="Google" id="ProtNLM"/>
    </source>
</evidence>